<sequence length="348" mass="38424">MTSVAVPVSGPVPTGIEEVTASWLTEALGMKVTAVRAERIALDTGFSAALYRIYLNGSDDVPETLIVKLPADSLARGGMEMLGGYQRELYFYRHVAPDAPIATPHCHVALMSGPDFVLVLEDLRDWENADHLAGLSLPRTQLCIEQLAGLHTWSAGVDEAVLQEFPSIDSTLTRDLFLPAFAPGWELYRDRTRQPVPAAVATFAERFADIAPTALSALSDRNMLLHGDIRADNMFFREDALKVVDFQLTVRGAGAADIAYLVSQGLPTELRRGRDEELLREYVSQVDGYTFDEAWRHYRFATALLLYMPVVALLTWDVAPERSRQLCLALIDRAVAAIEDIDALEAFA</sequence>
<gene>
    <name evidence="2" type="ORF">A5792_11155</name>
</gene>
<dbReference type="GO" id="GO:0016740">
    <property type="term" value="F:transferase activity"/>
    <property type="evidence" value="ECO:0007669"/>
    <property type="project" value="UniProtKB-KW"/>
</dbReference>
<dbReference type="Proteomes" id="UP000093902">
    <property type="component" value="Unassembled WGS sequence"/>
</dbReference>
<reference evidence="3" key="1">
    <citation type="submission" date="2016-06" db="EMBL/GenBank/DDBJ databases">
        <authorList>
            <person name="Sutton G."/>
            <person name="Brinkac L."/>
            <person name="Sanka R."/>
            <person name="Adams M."/>
            <person name="Lau E."/>
            <person name="Mehaffy C."/>
            <person name="Tameris M."/>
            <person name="Hatherill M."/>
            <person name="Hanekom W."/>
            <person name="Mahomed H."/>
            <person name="Mcshane H."/>
        </authorList>
    </citation>
    <scope>NUCLEOTIDE SEQUENCE [LARGE SCALE GENOMIC DNA]</scope>
    <source>
        <strain evidence="3">852002-51209_SCH5440388</strain>
    </source>
</reference>
<dbReference type="InterPro" id="IPR004119">
    <property type="entry name" value="EcKL"/>
</dbReference>
<dbReference type="InterPro" id="IPR011009">
    <property type="entry name" value="Kinase-like_dom_sf"/>
</dbReference>
<name>A0A1A0RGJ6_MYCPR</name>
<dbReference type="EMBL" id="LZSO01000008">
    <property type="protein sequence ID" value="OBB33655.1"/>
    <property type="molecule type" value="Genomic_DNA"/>
</dbReference>
<dbReference type="SUPFAM" id="SSF56112">
    <property type="entry name" value="Protein kinase-like (PK-like)"/>
    <property type="match status" value="1"/>
</dbReference>
<organism evidence="2 3">
    <name type="scientific">Mycolicibacterium peregrinum</name>
    <name type="common">Mycobacterium peregrinum</name>
    <dbReference type="NCBI Taxonomy" id="43304"/>
    <lineage>
        <taxon>Bacteria</taxon>
        <taxon>Bacillati</taxon>
        <taxon>Actinomycetota</taxon>
        <taxon>Actinomycetes</taxon>
        <taxon>Mycobacteriales</taxon>
        <taxon>Mycobacteriaceae</taxon>
        <taxon>Mycolicibacterium</taxon>
    </lineage>
</organism>
<accession>A0A1A0RGJ6</accession>
<keyword evidence="2" id="KW-0808">Transferase</keyword>
<protein>
    <submittedName>
        <fullName evidence="2">Aminoglycoside phosphotransferase</fullName>
    </submittedName>
</protein>
<dbReference type="SMART" id="SM00587">
    <property type="entry name" value="CHK"/>
    <property type="match status" value="1"/>
</dbReference>
<dbReference type="Gene3D" id="3.90.1200.10">
    <property type="match status" value="1"/>
</dbReference>
<dbReference type="Pfam" id="PF02958">
    <property type="entry name" value="EcKL"/>
    <property type="match status" value="1"/>
</dbReference>
<evidence type="ECO:0000313" key="2">
    <source>
        <dbReference type="EMBL" id="OBB33655.1"/>
    </source>
</evidence>
<dbReference type="InterPro" id="IPR015897">
    <property type="entry name" value="CHK_kinase-like"/>
</dbReference>
<proteinExistence type="predicted"/>
<dbReference type="AlphaFoldDB" id="A0A1A0RGJ6"/>
<dbReference type="RefSeq" id="WP_064929494.1">
    <property type="nucleotide sequence ID" value="NZ_LZSO01000008.1"/>
</dbReference>
<evidence type="ECO:0000313" key="3">
    <source>
        <dbReference type="Proteomes" id="UP000093902"/>
    </source>
</evidence>
<dbReference type="PANTHER" id="PTHR23020:SF41">
    <property type="entry name" value="AMINOGLYCOSIDE PHOSPHOTRANSFERASE DOMAIN-CONTAINING PROTEIN"/>
    <property type="match status" value="1"/>
</dbReference>
<dbReference type="STRING" id="43304.GCA_001403655_02056"/>
<comment type="caution">
    <text evidence="2">The sequence shown here is derived from an EMBL/GenBank/DDBJ whole genome shotgun (WGS) entry which is preliminary data.</text>
</comment>
<dbReference type="OrthoDB" id="115252at2"/>
<feature type="domain" description="CHK kinase-like" evidence="1">
    <location>
        <begin position="118"/>
        <end position="292"/>
    </location>
</feature>
<dbReference type="PANTHER" id="PTHR23020">
    <property type="entry name" value="UNCHARACTERIZED NUCLEAR HORMONE RECEPTOR-RELATED"/>
    <property type="match status" value="1"/>
</dbReference>
<evidence type="ECO:0000259" key="1">
    <source>
        <dbReference type="SMART" id="SM00587"/>
    </source>
</evidence>
<dbReference type="InterPro" id="IPR052961">
    <property type="entry name" value="Oxido-Kinase-like_Enzymes"/>
</dbReference>